<keyword evidence="2" id="KW-1185">Reference proteome</keyword>
<dbReference type="Proteomes" id="UP001595990">
    <property type="component" value="Unassembled WGS sequence"/>
</dbReference>
<dbReference type="RefSeq" id="WP_268248359.1">
    <property type="nucleotide sequence ID" value="NZ_JBHSFS010000014.1"/>
</dbReference>
<evidence type="ECO:0000313" key="2">
    <source>
        <dbReference type="Proteomes" id="UP001595990"/>
    </source>
</evidence>
<evidence type="ECO:0000313" key="1">
    <source>
        <dbReference type="EMBL" id="MFC4516492.1"/>
    </source>
</evidence>
<organism evidence="1 2">
    <name type="scientific">Streptomyces ehimensis</name>
    <dbReference type="NCBI Taxonomy" id="68195"/>
    <lineage>
        <taxon>Bacteria</taxon>
        <taxon>Bacillati</taxon>
        <taxon>Actinomycetota</taxon>
        <taxon>Actinomycetes</taxon>
        <taxon>Kitasatosporales</taxon>
        <taxon>Streptomycetaceae</taxon>
        <taxon>Streptomyces</taxon>
    </lineage>
</organism>
<name>A0ABV9BR13_9ACTN</name>
<dbReference type="EMBL" id="JBHSFS010000014">
    <property type="protein sequence ID" value="MFC4516492.1"/>
    <property type="molecule type" value="Genomic_DNA"/>
</dbReference>
<comment type="caution">
    <text evidence="1">The sequence shown here is derived from an EMBL/GenBank/DDBJ whole genome shotgun (WGS) entry which is preliminary data.</text>
</comment>
<accession>A0ABV9BR13</accession>
<proteinExistence type="predicted"/>
<gene>
    <name evidence="1" type="ORF">ACFPEN_26620</name>
</gene>
<sequence length="43" mass="4755">MEDMVLELQELPETDEQALEPAMCCDTDHTSGQCTEIGPRCKG</sequence>
<protein>
    <submittedName>
        <fullName evidence="1">Uncharacterized protein</fullName>
    </submittedName>
</protein>
<reference evidence="2" key="1">
    <citation type="journal article" date="2019" name="Int. J. Syst. Evol. Microbiol.">
        <title>The Global Catalogue of Microorganisms (GCM) 10K type strain sequencing project: providing services to taxonomists for standard genome sequencing and annotation.</title>
        <authorList>
            <consortium name="The Broad Institute Genomics Platform"/>
            <consortium name="The Broad Institute Genome Sequencing Center for Infectious Disease"/>
            <person name="Wu L."/>
            <person name="Ma J."/>
        </authorList>
    </citation>
    <scope>NUCLEOTIDE SEQUENCE [LARGE SCALE GENOMIC DNA]</scope>
    <source>
        <strain evidence="2">CECT 8064</strain>
    </source>
</reference>